<dbReference type="AlphaFoldDB" id="A0A024UP85"/>
<dbReference type="EMBL" id="KI913954">
    <property type="protein sequence ID" value="ETW07403.1"/>
    <property type="molecule type" value="Genomic_DNA"/>
</dbReference>
<dbReference type="PANTHER" id="PTHR40237:SF1">
    <property type="entry name" value="LD44813P"/>
    <property type="match status" value="1"/>
</dbReference>
<organism evidence="1">
    <name type="scientific">Aphanomyces invadans</name>
    <dbReference type="NCBI Taxonomy" id="157072"/>
    <lineage>
        <taxon>Eukaryota</taxon>
        <taxon>Sar</taxon>
        <taxon>Stramenopiles</taxon>
        <taxon>Oomycota</taxon>
        <taxon>Saprolegniomycetes</taxon>
        <taxon>Saprolegniales</taxon>
        <taxon>Verrucalvaceae</taxon>
        <taxon>Aphanomyces</taxon>
    </lineage>
</organism>
<dbReference type="eggNOG" id="ENOG502QQF2">
    <property type="taxonomic scope" value="Eukaryota"/>
</dbReference>
<sequence length="379" mass="42147">MTRQDEVDVFQKLVPAAGIESCCLEQLQATIQYTRYRRLRFRLRFPDTYPNDALVIELTSDTLPDFALRRMTKFVDAKATELAKAGQPQVQAVVELILSSLADNKLLYAFDEVRQLRLLAEQNGGDIKLNERTGRIKLLLRHKAYFFHANIKLDDHYPDSPIAISCDESNLPPSIVALVTKQVNDMVARIVQGYTAEQALFASNPIKKPVSLVEAIADEATPAKKSGPRKAAAKVAIKASPRDSIAPMYYAQDGGILHHAPLDVAVKSLIPVVKTFLWTQCLVGLADTACVSCNEPILGSDPLTKVSDTMQPIQAYCGHWYHHACLGAILQSPPFVHGCKACNVVLHHPKWSTNVDDLKRAHERAIRQARELEEIADMF</sequence>
<accession>A0A024UP85</accession>
<reference evidence="1" key="1">
    <citation type="submission" date="2013-12" db="EMBL/GenBank/DDBJ databases">
        <title>The Genome Sequence of Aphanomyces invadans NJM9701.</title>
        <authorList>
            <consortium name="The Broad Institute Genomics Platform"/>
            <person name="Russ C."/>
            <person name="Tyler B."/>
            <person name="van West P."/>
            <person name="Dieguez-Uribeondo J."/>
            <person name="Young S.K."/>
            <person name="Zeng Q."/>
            <person name="Gargeya S."/>
            <person name="Fitzgerald M."/>
            <person name="Abouelleil A."/>
            <person name="Alvarado L."/>
            <person name="Chapman S.B."/>
            <person name="Gainer-Dewar J."/>
            <person name="Goldberg J."/>
            <person name="Griggs A."/>
            <person name="Gujja S."/>
            <person name="Hansen M."/>
            <person name="Howarth C."/>
            <person name="Imamovic A."/>
            <person name="Ireland A."/>
            <person name="Larimer J."/>
            <person name="McCowan C."/>
            <person name="Murphy C."/>
            <person name="Pearson M."/>
            <person name="Poon T.W."/>
            <person name="Priest M."/>
            <person name="Roberts A."/>
            <person name="Saif S."/>
            <person name="Shea T."/>
            <person name="Sykes S."/>
            <person name="Wortman J."/>
            <person name="Nusbaum C."/>
            <person name="Birren B."/>
        </authorList>
    </citation>
    <scope>NUCLEOTIDE SEQUENCE [LARGE SCALE GENOMIC DNA]</scope>
    <source>
        <strain evidence="1">NJM9701</strain>
    </source>
</reference>
<dbReference type="GeneID" id="20078978"/>
<dbReference type="PANTHER" id="PTHR40237">
    <property type="entry name" value="LD44813P"/>
    <property type="match status" value="1"/>
</dbReference>
<protein>
    <recommendedName>
        <fullName evidence="2">RWD domain-containing protein</fullName>
    </recommendedName>
</protein>
<name>A0A024UP85_9STRA</name>
<evidence type="ECO:0000313" key="1">
    <source>
        <dbReference type="EMBL" id="ETW07403.1"/>
    </source>
</evidence>
<dbReference type="VEuPathDB" id="FungiDB:H310_01928"/>
<dbReference type="SUPFAM" id="SSF57850">
    <property type="entry name" value="RING/U-box"/>
    <property type="match status" value="1"/>
</dbReference>
<dbReference type="RefSeq" id="XP_008863496.1">
    <property type="nucleotide sequence ID" value="XM_008865274.1"/>
</dbReference>
<evidence type="ECO:0008006" key="2">
    <source>
        <dbReference type="Google" id="ProtNLM"/>
    </source>
</evidence>
<dbReference type="OrthoDB" id="8062037at2759"/>
<proteinExistence type="predicted"/>
<feature type="non-terminal residue" evidence="1">
    <location>
        <position position="1"/>
    </location>
</feature>
<gene>
    <name evidence="1" type="ORF">H310_01928</name>
</gene>